<dbReference type="OrthoDB" id="4187154at2759"/>
<reference evidence="1 2" key="1">
    <citation type="submission" date="2018-02" db="EMBL/GenBank/DDBJ databases">
        <title>The genomes of Aspergillus section Nigri reveals drivers in fungal speciation.</title>
        <authorList>
            <consortium name="DOE Joint Genome Institute"/>
            <person name="Vesth T.C."/>
            <person name="Nybo J."/>
            <person name="Theobald S."/>
            <person name="Brandl J."/>
            <person name="Frisvad J.C."/>
            <person name="Nielsen K.F."/>
            <person name="Lyhne E.K."/>
            <person name="Kogle M.E."/>
            <person name="Kuo A."/>
            <person name="Riley R."/>
            <person name="Clum A."/>
            <person name="Nolan M."/>
            <person name="Lipzen A."/>
            <person name="Salamov A."/>
            <person name="Henrissat B."/>
            <person name="Wiebenga A."/>
            <person name="De vries R.P."/>
            <person name="Grigoriev I.V."/>
            <person name="Mortensen U.H."/>
            <person name="Andersen M.R."/>
            <person name="Baker S.E."/>
        </authorList>
    </citation>
    <scope>NUCLEOTIDE SEQUENCE [LARGE SCALE GENOMIC DNA]</scope>
    <source>
        <strain evidence="1 2">CBS 101889</strain>
    </source>
</reference>
<dbReference type="AlphaFoldDB" id="A0A395I8V2"/>
<protein>
    <submittedName>
        <fullName evidence="1">Uncharacterized protein</fullName>
    </submittedName>
</protein>
<keyword evidence="2" id="KW-1185">Reference proteome</keyword>
<name>A0A395I8V2_ASPHC</name>
<dbReference type="VEuPathDB" id="FungiDB:BO97DRAFT_456029"/>
<dbReference type="Proteomes" id="UP000248961">
    <property type="component" value="Unassembled WGS sequence"/>
</dbReference>
<sequence>MDTAIELGSVTFQSSDTNLSLLMEASMLMQPHGRIPGAARHWALKHWIETGMVWVAEGPETRLNMQISAHSASNITVSTLVRVIGEMLCNSKLWVDLGLVLTFKSCDYLGHNDPPVFQLIFGLKRSLRQPAALSTVNRRVPTAVQAHGNLIPPLHVETIRMSSIDIKLYFEPRCSEVQPYTLVFPMTEKRGDEYEVFGIESEGFRGEPVHRYELLGDWGVYEAPDTKSFKEELADMDDSDDSTILTSPPLEKAWEAHDTHQQALHYLFNTGMSSLFIDDSSEERRKELDLENGQMQSLSRMAPLLFNPGYSTAMSQRSALIPSLVKSITSILNLPVNRSVPQNVDSLKAAYIPGDFPPTAVDTGDVLKAAFWTLAQKQLYRAEASRKLSLLESALSMPVETHVYESLLAPGSVKGPPHWFGHTAEKIDMTSDYYLGSGDGFDINSESPVDSLLSVDDECVCSVTDNLCGSFDGIQAAAMGPFGLDPCSGVSGSGSQELMAEMCTTADYDDMMF</sequence>
<organism evidence="1 2">
    <name type="scientific">Aspergillus homomorphus (strain CBS 101889)</name>
    <dbReference type="NCBI Taxonomy" id="1450537"/>
    <lineage>
        <taxon>Eukaryota</taxon>
        <taxon>Fungi</taxon>
        <taxon>Dikarya</taxon>
        <taxon>Ascomycota</taxon>
        <taxon>Pezizomycotina</taxon>
        <taxon>Eurotiomycetes</taxon>
        <taxon>Eurotiomycetidae</taxon>
        <taxon>Eurotiales</taxon>
        <taxon>Aspergillaceae</taxon>
        <taxon>Aspergillus</taxon>
        <taxon>Aspergillus subgen. Circumdati</taxon>
    </lineage>
</organism>
<dbReference type="RefSeq" id="XP_025555615.1">
    <property type="nucleotide sequence ID" value="XM_025699153.1"/>
</dbReference>
<accession>A0A395I8V2</accession>
<gene>
    <name evidence="1" type="ORF">BO97DRAFT_456029</name>
</gene>
<proteinExistence type="predicted"/>
<dbReference type="STRING" id="1450537.A0A395I8V2"/>
<dbReference type="GeneID" id="37203442"/>
<dbReference type="EMBL" id="KZ824269">
    <property type="protein sequence ID" value="RAL16461.1"/>
    <property type="molecule type" value="Genomic_DNA"/>
</dbReference>
<evidence type="ECO:0000313" key="1">
    <source>
        <dbReference type="EMBL" id="RAL16461.1"/>
    </source>
</evidence>
<evidence type="ECO:0000313" key="2">
    <source>
        <dbReference type="Proteomes" id="UP000248961"/>
    </source>
</evidence>